<sequence>MKTNLDKLPFFHKCLFERTNAYDIFVYKITSCKPKIKKMNRSSRRVFLKNMVGAGTMLALSKYSFALTDHAEEAFIDKLLPAPKGGGFAMENYWIWDPSVIKGEDGKYHMFASRWSKKYGFGNWVTNSEVVRAIADRPEGPYEFVEVVLPARGKQYFDGCTTHNPRIVKIGDYYVLYYFGNTYEDPDPAYSENVWESGLAQKAWMHKRIGMAYAKSISGPWKRVDQPILNPRQGEWDASITSNPSPVVLPDGKVYLVYKSSPVNYNPPLLLGAAQADSFQGPYIRLADKPIFSFHTDQNHENDVEDPFVWHNGRHFELIMKDRYGKICGEEGGGIHAYSKDGIDWQLSAAVKAYSKVIRWNDGSVTHQANFERPFLLFDGGKPTHLFAATGDCTAPYQFERTWNMVIPLKTS</sequence>
<protein>
    <submittedName>
        <fullName evidence="1">Glycoside hydrolase family protein</fullName>
    </submittedName>
</protein>
<accession>A0ABV4H964</accession>
<comment type="caution">
    <text evidence="1">The sequence shown here is derived from an EMBL/GenBank/DDBJ whole genome shotgun (WGS) entry which is preliminary data.</text>
</comment>
<evidence type="ECO:0000313" key="2">
    <source>
        <dbReference type="Proteomes" id="UP001566204"/>
    </source>
</evidence>
<organism evidence="1 2">
    <name type="scientific">Sphingobacterium thalpophilum</name>
    <dbReference type="NCBI Taxonomy" id="259"/>
    <lineage>
        <taxon>Bacteria</taxon>
        <taxon>Pseudomonadati</taxon>
        <taxon>Bacteroidota</taxon>
        <taxon>Sphingobacteriia</taxon>
        <taxon>Sphingobacteriales</taxon>
        <taxon>Sphingobacteriaceae</taxon>
        <taxon>Sphingobacterium</taxon>
    </lineage>
</organism>
<gene>
    <name evidence="1" type="ORF">ABTW24_03070</name>
</gene>
<keyword evidence="2" id="KW-1185">Reference proteome</keyword>
<evidence type="ECO:0000313" key="1">
    <source>
        <dbReference type="EMBL" id="MEZ0450572.1"/>
    </source>
</evidence>
<dbReference type="CDD" id="cd08994">
    <property type="entry name" value="GH43_62_32_68_117_130-like"/>
    <property type="match status" value="1"/>
</dbReference>
<name>A0ABV4H964_9SPHI</name>
<reference evidence="1 2" key="1">
    <citation type="submission" date="2024-06" db="EMBL/GenBank/DDBJ databases">
        <title>Soil Sphingobacterium thalpophilum.</title>
        <authorList>
            <person name="Yang J."/>
            <person name="Li J."/>
        </authorList>
    </citation>
    <scope>NUCLEOTIDE SEQUENCE [LARGE SCALE GENOMIC DNA]</scope>
    <source>
        <strain evidence="1 2">22g91tb</strain>
    </source>
</reference>
<proteinExistence type="predicted"/>
<dbReference type="Gene3D" id="2.115.10.20">
    <property type="entry name" value="Glycosyl hydrolase domain, family 43"/>
    <property type="match status" value="1"/>
</dbReference>
<dbReference type="EMBL" id="JBEOQB010000001">
    <property type="protein sequence ID" value="MEZ0450572.1"/>
    <property type="molecule type" value="Genomic_DNA"/>
</dbReference>
<dbReference type="GO" id="GO:0016787">
    <property type="term" value="F:hydrolase activity"/>
    <property type="evidence" value="ECO:0007669"/>
    <property type="project" value="UniProtKB-KW"/>
</dbReference>
<dbReference type="SUPFAM" id="SSF75005">
    <property type="entry name" value="Arabinanase/levansucrase/invertase"/>
    <property type="match status" value="1"/>
</dbReference>
<dbReference type="InterPro" id="IPR023296">
    <property type="entry name" value="Glyco_hydro_beta-prop_sf"/>
</dbReference>
<keyword evidence="1" id="KW-0378">Hydrolase</keyword>
<dbReference type="RefSeq" id="WP_370481512.1">
    <property type="nucleotide sequence ID" value="NZ_JBEOQA010000001.1"/>
</dbReference>
<dbReference type="Proteomes" id="UP001566204">
    <property type="component" value="Unassembled WGS sequence"/>
</dbReference>